<proteinExistence type="predicted"/>
<evidence type="ECO:0000313" key="3">
    <source>
        <dbReference type="WBParaSite" id="SCUD_0000640801-mRNA-1"/>
    </source>
</evidence>
<dbReference type="EMBL" id="UZAK01014007">
    <property type="protein sequence ID" value="VDP03675.1"/>
    <property type="molecule type" value="Genomic_DNA"/>
</dbReference>
<name>A0A183JUL6_9TREM</name>
<evidence type="ECO:0000313" key="1">
    <source>
        <dbReference type="EMBL" id="VDP03675.1"/>
    </source>
</evidence>
<evidence type="ECO:0000313" key="2">
    <source>
        <dbReference type="Proteomes" id="UP000279833"/>
    </source>
</evidence>
<dbReference type="AlphaFoldDB" id="A0A183JUL6"/>
<reference evidence="1 2" key="2">
    <citation type="submission" date="2018-11" db="EMBL/GenBank/DDBJ databases">
        <authorList>
            <consortium name="Pathogen Informatics"/>
        </authorList>
    </citation>
    <scope>NUCLEOTIDE SEQUENCE [LARGE SCALE GENOMIC DNA]</scope>
    <source>
        <strain evidence="1">Dakar</strain>
        <strain evidence="2">Dakar, Senegal</strain>
    </source>
</reference>
<reference evidence="3" key="1">
    <citation type="submission" date="2016-06" db="UniProtKB">
        <authorList>
            <consortium name="WormBaseParasite"/>
        </authorList>
    </citation>
    <scope>IDENTIFICATION</scope>
</reference>
<organism evidence="3">
    <name type="scientific">Schistosoma curassoni</name>
    <dbReference type="NCBI Taxonomy" id="6186"/>
    <lineage>
        <taxon>Eukaryota</taxon>
        <taxon>Metazoa</taxon>
        <taxon>Spiralia</taxon>
        <taxon>Lophotrochozoa</taxon>
        <taxon>Platyhelminthes</taxon>
        <taxon>Trematoda</taxon>
        <taxon>Digenea</taxon>
        <taxon>Strigeidida</taxon>
        <taxon>Schistosomatoidea</taxon>
        <taxon>Schistosomatidae</taxon>
        <taxon>Schistosoma</taxon>
    </lineage>
</organism>
<accession>A0A183JUL6</accession>
<keyword evidence="2" id="KW-1185">Reference proteome</keyword>
<protein>
    <submittedName>
        <fullName evidence="1 3">Uncharacterized protein</fullName>
    </submittedName>
</protein>
<dbReference type="WBParaSite" id="SCUD_0000640801-mRNA-1">
    <property type="protein sequence ID" value="SCUD_0000640801-mRNA-1"/>
    <property type="gene ID" value="SCUD_0000640801"/>
</dbReference>
<dbReference type="Proteomes" id="UP000279833">
    <property type="component" value="Unassembled WGS sequence"/>
</dbReference>
<gene>
    <name evidence="1" type="ORF">SCUD_LOCUS6407</name>
</gene>
<sequence>MINILVSISMIYFQQLLEKKYKLTSRQRLSFERHTKVRRTVGYHIPCKSAGAKDILGPG</sequence>